<dbReference type="Proteomes" id="UP001164539">
    <property type="component" value="Chromosome 2"/>
</dbReference>
<protein>
    <submittedName>
        <fullName evidence="1">Cytochrome P450</fullName>
    </submittedName>
</protein>
<organism evidence="1 2">
    <name type="scientific">Melia azedarach</name>
    <name type="common">Chinaberry tree</name>
    <dbReference type="NCBI Taxonomy" id="155640"/>
    <lineage>
        <taxon>Eukaryota</taxon>
        <taxon>Viridiplantae</taxon>
        <taxon>Streptophyta</taxon>
        <taxon>Embryophyta</taxon>
        <taxon>Tracheophyta</taxon>
        <taxon>Spermatophyta</taxon>
        <taxon>Magnoliopsida</taxon>
        <taxon>eudicotyledons</taxon>
        <taxon>Gunneridae</taxon>
        <taxon>Pentapetalae</taxon>
        <taxon>rosids</taxon>
        <taxon>malvids</taxon>
        <taxon>Sapindales</taxon>
        <taxon>Meliaceae</taxon>
        <taxon>Melia</taxon>
    </lineage>
</organism>
<dbReference type="EMBL" id="CM051395">
    <property type="protein sequence ID" value="KAJ4724632.1"/>
    <property type="molecule type" value="Genomic_DNA"/>
</dbReference>
<evidence type="ECO:0000313" key="2">
    <source>
        <dbReference type="Proteomes" id="UP001164539"/>
    </source>
</evidence>
<accession>A0ACC1YMJ0</accession>
<reference evidence="1 2" key="1">
    <citation type="journal article" date="2023" name="Science">
        <title>Complex scaffold remodeling in plant triterpene biosynthesis.</title>
        <authorList>
            <person name="De La Pena R."/>
            <person name="Hodgson H."/>
            <person name="Liu J.C."/>
            <person name="Stephenson M.J."/>
            <person name="Martin A.C."/>
            <person name="Owen C."/>
            <person name="Harkess A."/>
            <person name="Leebens-Mack J."/>
            <person name="Jimenez L.E."/>
            <person name="Osbourn A."/>
            <person name="Sattely E.S."/>
        </authorList>
    </citation>
    <scope>NUCLEOTIDE SEQUENCE [LARGE SCALE GENOMIC DNA]</scope>
    <source>
        <strain evidence="2">cv. JPN11</strain>
        <tissue evidence="1">Leaf</tissue>
    </source>
</reference>
<evidence type="ECO:0000313" key="1">
    <source>
        <dbReference type="EMBL" id="KAJ4724632.1"/>
    </source>
</evidence>
<keyword evidence="2" id="KW-1185">Reference proteome</keyword>
<proteinExistence type="predicted"/>
<name>A0ACC1YMJ0_MELAZ</name>
<gene>
    <name evidence="1" type="ORF">OWV82_003600</name>
</gene>
<sequence length="506" mass="57327">MELVLSRFPMFVTFLLFVFMVLKIVKRFKGIERSLNLPPGPGKLPIIGNLHQLVGSPPHRQLRNLANKYGPLMYLQIGELPTIVVSSPEFAKEVLKTHDIIFASRFQTVAAKVITYNSSGIVFSPYGDQWRQLRKLSVMEVLSTKKVQSFRSIREQEVSNLITWLASMSGSVINLTEKLFSLSYDITSKAAFGNKCRDREIFITIVKEVFQLLGGSTIADLFPSIKFLQSITGMKSRLGKMHQQADKIISNIIAEHNKERKARLQTGKDEDLVDILLRLQEHGDLEFPLTTDNIKAVIIEILGGGSETAATTVDWALSEMLKNPRVLKKAQDEVREVFNKKGNVDETGVDEMQFLKLVIKETLRLHSPAPFLFPRECGERCKINGFDIPAKTKIMVNAWAMATDPKYWSEPESFIPERFIDSSIDFKGLNFEFIPFGSGRRICPGITFAVANMELILAMLLYHFDWKLPSGMNHEDLDMTEAFGMALKRKNDLRIIPVPYHPPFAV</sequence>
<comment type="caution">
    <text evidence="1">The sequence shown here is derived from an EMBL/GenBank/DDBJ whole genome shotgun (WGS) entry which is preliminary data.</text>
</comment>